<organism evidence="2">
    <name type="scientific">Tanacetum cinerariifolium</name>
    <name type="common">Dalmatian daisy</name>
    <name type="synonym">Chrysanthemum cinerariifolium</name>
    <dbReference type="NCBI Taxonomy" id="118510"/>
    <lineage>
        <taxon>Eukaryota</taxon>
        <taxon>Viridiplantae</taxon>
        <taxon>Streptophyta</taxon>
        <taxon>Embryophyta</taxon>
        <taxon>Tracheophyta</taxon>
        <taxon>Spermatophyta</taxon>
        <taxon>Magnoliopsida</taxon>
        <taxon>eudicotyledons</taxon>
        <taxon>Gunneridae</taxon>
        <taxon>Pentapetalae</taxon>
        <taxon>asterids</taxon>
        <taxon>campanulids</taxon>
        <taxon>Asterales</taxon>
        <taxon>Asteraceae</taxon>
        <taxon>Asteroideae</taxon>
        <taxon>Anthemideae</taxon>
        <taxon>Anthemidinae</taxon>
        <taxon>Tanacetum</taxon>
    </lineage>
</organism>
<protein>
    <submittedName>
        <fullName evidence="2">Uncharacterized protein</fullName>
    </submittedName>
</protein>
<sequence length="325" mass="37148">MQMFELFFFLRMRLRKVGKIFWELVKKWMKIFSLVKPNISLLLLKKTNLLHLLLHTLKHPTLILQHEDAVVHYVNLKASIDDYYNENIAHIDQIDKLMEASMSSLKKRNTTINDLYKGLEVITQLLKDITNSVKYDPATNKKIKKASETLAKISTQTTKILSSVRSFDFSTLQISGLERAQTHIESSMSFLKEDTSSIKSMMTEMYNAFRGQSSSAPSSTGETDANIQEKLEEPKQSIDANIKFIGSSTHPPSITQAQPITIIHPKPYVPQREGKGTATDDRAKDQRKLVKASSIVRPNPDELVRVEFMINGKIVYLTEQEIQKY</sequence>
<accession>A0A699KQT5</accession>
<reference evidence="2" key="1">
    <citation type="journal article" date="2019" name="Sci. Rep.">
        <title>Draft genome of Tanacetum cinerariifolium, the natural source of mosquito coil.</title>
        <authorList>
            <person name="Yamashiro T."/>
            <person name="Shiraishi A."/>
            <person name="Satake H."/>
            <person name="Nakayama K."/>
        </authorList>
    </citation>
    <scope>NUCLEOTIDE SEQUENCE</scope>
</reference>
<proteinExistence type="predicted"/>
<comment type="caution">
    <text evidence="2">The sequence shown here is derived from an EMBL/GenBank/DDBJ whole genome shotgun (WGS) entry which is preliminary data.</text>
</comment>
<name>A0A699KQT5_TANCI</name>
<feature type="region of interest" description="Disordered" evidence="1">
    <location>
        <begin position="267"/>
        <end position="286"/>
    </location>
</feature>
<evidence type="ECO:0000256" key="1">
    <source>
        <dbReference type="SAM" id="MobiDB-lite"/>
    </source>
</evidence>
<dbReference type="AlphaFoldDB" id="A0A699KQT5"/>
<evidence type="ECO:0000313" key="2">
    <source>
        <dbReference type="EMBL" id="GFB00503.1"/>
    </source>
</evidence>
<gene>
    <name evidence="2" type="ORF">Tci_672474</name>
</gene>
<feature type="compositionally biased region" description="Basic and acidic residues" evidence="1">
    <location>
        <begin position="272"/>
        <end position="286"/>
    </location>
</feature>
<dbReference type="EMBL" id="BKCJ010531785">
    <property type="protein sequence ID" value="GFB00503.1"/>
    <property type="molecule type" value="Genomic_DNA"/>
</dbReference>